<dbReference type="Gene3D" id="2.120.10.30">
    <property type="entry name" value="TolB, C-terminal domain"/>
    <property type="match status" value="1"/>
</dbReference>
<gene>
    <name evidence="1" type="ORF">MCOR_52606</name>
</gene>
<dbReference type="OrthoDB" id="6103839at2759"/>
<keyword evidence="2" id="KW-1185">Reference proteome</keyword>
<evidence type="ECO:0000313" key="1">
    <source>
        <dbReference type="EMBL" id="CAC5420383.1"/>
    </source>
</evidence>
<dbReference type="Proteomes" id="UP000507470">
    <property type="component" value="Unassembled WGS sequence"/>
</dbReference>
<sequence length="292" mass="33006">MSTKEVAYIQDKKTEENISTTEGAFAQAQTPVKHNLPVSFTLRRQLDIQMSKLGTWKTSVCIKLGNKLVITDFTNIRLVISNLDGADIHHIPLLHFPYYITAVYSNTVAVSCTNNRIILIIDISTCAVTSTIKTSDCCNGLSYKDNQLYVVIGRIKIHVMDLSGDIIRTIYLPSTYTFGVTVDRNRVVCIDHSFIYCCSLDGKLIWKFKNEKYQSLNRVTTDDEGNVYMTDWTTGTVVVVSDDGKTYREILTKSDGLIHPGGIYFDRKEHVLFVCNNNDGRAFIFDVKKKIT</sequence>
<dbReference type="EC" id="6.2.1.-" evidence="1"/>
<dbReference type="EMBL" id="CACVKT020009130">
    <property type="protein sequence ID" value="CAC5420383.1"/>
    <property type="molecule type" value="Genomic_DNA"/>
</dbReference>
<accession>A0A6J8EKF2</accession>
<proteinExistence type="predicted"/>
<name>A0A6J8EKF2_MYTCO</name>
<evidence type="ECO:0000313" key="2">
    <source>
        <dbReference type="Proteomes" id="UP000507470"/>
    </source>
</evidence>
<reference evidence="1 2" key="1">
    <citation type="submission" date="2020-06" db="EMBL/GenBank/DDBJ databases">
        <authorList>
            <person name="Li R."/>
            <person name="Bekaert M."/>
        </authorList>
    </citation>
    <scope>NUCLEOTIDE SEQUENCE [LARGE SCALE GENOMIC DNA]</scope>
    <source>
        <strain evidence="2">wild</strain>
    </source>
</reference>
<dbReference type="SUPFAM" id="SSF101898">
    <property type="entry name" value="NHL repeat"/>
    <property type="match status" value="1"/>
</dbReference>
<protein>
    <submittedName>
        <fullName evidence="1">AASDH</fullName>
        <ecNumber evidence="1">6.2.1.-</ecNumber>
    </submittedName>
</protein>
<dbReference type="AlphaFoldDB" id="A0A6J8EKF2"/>
<organism evidence="1 2">
    <name type="scientific">Mytilus coruscus</name>
    <name type="common">Sea mussel</name>
    <dbReference type="NCBI Taxonomy" id="42192"/>
    <lineage>
        <taxon>Eukaryota</taxon>
        <taxon>Metazoa</taxon>
        <taxon>Spiralia</taxon>
        <taxon>Lophotrochozoa</taxon>
        <taxon>Mollusca</taxon>
        <taxon>Bivalvia</taxon>
        <taxon>Autobranchia</taxon>
        <taxon>Pteriomorphia</taxon>
        <taxon>Mytilida</taxon>
        <taxon>Mytiloidea</taxon>
        <taxon>Mytilidae</taxon>
        <taxon>Mytilinae</taxon>
        <taxon>Mytilus</taxon>
    </lineage>
</organism>
<dbReference type="InterPro" id="IPR011042">
    <property type="entry name" value="6-blade_b-propeller_TolB-like"/>
</dbReference>
<dbReference type="GO" id="GO:0016874">
    <property type="term" value="F:ligase activity"/>
    <property type="evidence" value="ECO:0007669"/>
    <property type="project" value="UniProtKB-KW"/>
</dbReference>
<keyword evidence="1" id="KW-0436">Ligase</keyword>